<comment type="caution">
    <text evidence="2">The sequence shown here is derived from an EMBL/GenBank/DDBJ whole genome shotgun (WGS) entry which is preliminary data.</text>
</comment>
<keyword evidence="3" id="KW-1185">Reference proteome</keyword>
<reference evidence="2" key="1">
    <citation type="submission" date="2023-03" db="EMBL/GenBank/DDBJ databases">
        <title>Massive genome expansion in bonnet fungi (Mycena s.s.) driven by repeated elements and novel gene families across ecological guilds.</title>
        <authorList>
            <consortium name="Lawrence Berkeley National Laboratory"/>
            <person name="Harder C.B."/>
            <person name="Miyauchi S."/>
            <person name="Viragh M."/>
            <person name="Kuo A."/>
            <person name="Thoen E."/>
            <person name="Andreopoulos B."/>
            <person name="Lu D."/>
            <person name="Skrede I."/>
            <person name="Drula E."/>
            <person name="Henrissat B."/>
            <person name="Morin E."/>
            <person name="Kohler A."/>
            <person name="Barry K."/>
            <person name="LaButti K."/>
            <person name="Morin E."/>
            <person name="Salamov A."/>
            <person name="Lipzen A."/>
            <person name="Mereny Z."/>
            <person name="Hegedus B."/>
            <person name="Baldrian P."/>
            <person name="Stursova M."/>
            <person name="Weitz H."/>
            <person name="Taylor A."/>
            <person name="Grigoriev I.V."/>
            <person name="Nagy L.G."/>
            <person name="Martin F."/>
            <person name="Kauserud H."/>
        </authorList>
    </citation>
    <scope>NUCLEOTIDE SEQUENCE</scope>
    <source>
        <strain evidence="2">CBHHK173m</strain>
    </source>
</reference>
<feature type="region of interest" description="Disordered" evidence="1">
    <location>
        <begin position="105"/>
        <end position="155"/>
    </location>
</feature>
<dbReference type="EMBL" id="JARJCN010000038">
    <property type="protein sequence ID" value="KAJ7084344.1"/>
    <property type="molecule type" value="Genomic_DNA"/>
</dbReference>
<proteinExistence type="predicted"/>
<evidence type="ECO:0000313" key="2">
    <source>
        <dbReference type="EMBL" id="KAJ7084344.1"/>
    </source>
</evidence>
<feature type="compositionally biased region" description="Polar residues" evidence="1">
    <location>
        <begin position="35"/>
        <end position="58"/>
    </location>
</feature>
<protein>
    <submittedName>
        <fullName evidence="2">Uncharacterized protein</fullName>
    </submittedName>
</protein>
<dbReference type="Proteomes" id="UP001222325">
    <property type="component" value="Unassembled WGS sequence"/>
</dbReference>
<organism evidence="2 3">
    <name type="scientific">Mycena belliarum</name>
    <dbReference type="NCBI Taxonomy" id="1033014"/>
    <lineage>
        <taxon>Eukaryota</taxon>
        <taxon>Fungi</taxon>
        <taxon>Dikarya</taxon>
        <taxon>Basidiomycota</taxon>
        <taxon>Agaricomycotina</taxon>
        <taxon>Agaricomycetes</taxon>
        <taxon>Agaricomycetidae</taxon>
        <taxon>Agaricales</taxon>
        <taxon>Marasmiineae</taxon>
        <taxon>Mycenaceae</taxon>
        <taxon>Mycena</taxon>
    </lineage>
</organism>
<evidence type="ECO:0000313" key="3">
    <source>
        <dbReference type="Proteomes" id="UP001222325"/>
    </source>
</evidence>
<name>A0AAD6U225_9AGAR</name>
<feature type="region of interest" description="Disordered" evidence="1">
    <location>
        <begin position="444"/>
        <end position="471"/>
    </location>
</feature>
<evidence type="ECO:0000256" key="1">
    <source>
        <dbReference type="SAM" id="MobiDB-lite"/>
    </source>
</evidence>
<dbReference type="AlphaFoldDB" id="A0AAD6U225"/>
<feature type="region of interest" description="Disordered" evidence="1">
    <location>
        <begin position="1"/>
        <end position="58"/>
    </location>
</feature>
<feature type="compositionally biased region" description="Polar residues" evidence="1">
    <location>
        <begin position="1"/>
        <end position="16"/>
    </location>
</feature>
<sequence length="471" mass="51733">MLVSPSLYTPTRSNSRLPPVPDSPETPTRAPSPRMLNSPSLYTPTRSNSRASAYSRTRSPSIANLGHLSVVKQRLAQIERNQSTTSSLSPLNSPVGRPRSLRIQTRSYDDAPEPVSPTSILESYGEPRSALKSEVSSGVDQVQDGHGVKNTPSDADPSLAILSDIHQIVSGVAQRNKATENTLHSIQDRLGPHTKSDTEFADITQALGDIDERIRFDLSNILAEVRAYRGEESKAISKVDQKSSCHLDKLDEILNLLKEDRLQRSVQVNQQTDSVRYLNELNSWLEAFVSGGTAQVQVVAAGVEKLCLELGCSEEKNGGASVIAAIRHLIHDGHAREQSASELQLSINSIAALITSESRSGFTTQSVADLIDQQRQDQEGLLRALTAELSNEIRGERLRFVDAMKEATAINVQMHVEQLKAELAREVRADLFAFYSKQKPHGAPLPRPMYAPQSRMAPPPRVLPNRYAAYP</sequence>
<gene>
    <name evidence="2" type="ORF">B0H15DRAFT_391568</name>
</gene>
<accession>A0AAD6U225</accession>